<keyword evidence="3" id="KW-1185">Reference proteome</keyword>
<dbReference type="Pfam" id="PF25583">
    <property type="entry name" value="WCX"/>
    <property type="match status" value="1"/>
</dbReference>
<proteinExistence type="predicted"/>
<dbReference type="Gene3D" id="3.30.1370.10">
    <property type="entry name" value="K Homology domain, type 1"/>
    <property type="match status" value="1"/>
</dbReference>
<sequence length="117" mass="13746">MAKGKHQKFKLYRLAQIMHYRVDKMLKIQMSEEEREVTLLADNSLAGVIIDRFGKDVMLIPKDEKQFTVHVKVHVSRQFLGWVFSLGEQVKITGPEEVVEEMRQEVKRLMSQYHTGE</sequence>
<dbReference type="AlphaFoldDB" id="A0A391P4V1"/>
<gene>
    <name evidence="2" type="ORF">KGMB01110_16420</name>
</gene>
<dbReference type="GO" id="GO:0003723">
    <property type="term" value="F:RNA binding"/>
    <property type="evidence" value="ECO:0007669"/>
    <property type="project" value="InterPro"/>
</dbReference>
<reference evidence="3" key="1">
    <citation type="submission" date="2018-09" db="EMBL/GenBank/DDBJ databases">
        <title>Draft Genome Sequence of Mediterraneibacter sp. KCTC 15684.</title>
        <authorList>
            <person name="Kim J.S."/>
            <person name="Han K.I."/>
            <person name="Suh M.K."/>
            <person name="Lee K.C."/>
            <person name="Eom M.K."/>
            <person name="Lee J.H."/>
            <person name="Park S.H."/>
            <person name="Kang S.W."/>
            <person name="Park J.E."/>
            <person name="Oh B.S."/>
            <person name="Yu S.Y."/>
            <person name="Choi S.H."/>
            <person name="Lee D.H."/>
            <person name="Yoon H."/>
            <person name="Kim B."/>
            <person name="Yang S.J."/>
            <person name="Lee J.S."/>
        </authorList>
    </citation>
    <scope>NUCLEOTIDE SEQUENCE [LARGE SCALE GENOMIC DNA]</scope>
    <source>
        <strain evidence="3">KCTC 15684</strain>
    </source>
</reference>
<evidence type="ECO:0000313" key="3">
    <source>
        <dbReference type="Proteomes" id="UP000265643"/>
    </source>
</evidence>
<evidence type="ECO:0000259" key="1">
    <source>
        <dbReference type="Pfam" id="PF25583"/>
    </source>
</evidence>
<evidence type="ECO:0000313" key="2">
    <source>
        <dbReference type="EMBL" id="GCA67206.1"/>
    </source>
</evidence>
<feature type="domain" description="WCX" evidence="1">
    <location>
        <begin position="34"/>
        <end position="109"/>
    </location>
</feature>
<accession>A0A391P4V1</accession>
<protein>
    <recommendedName>
        <fullName evidence="1">WCX domain-containing protein</fullName>
    </recommendedName>
</protein>
<name>A0A391P4V1_9FIRM</name>
<organism evidence="2 3">
    <name type="scientific">Mediterraneibacter butyricigenes</name>
    <dbReference type="NCBI Taxonomy" id="2316025"/>
    <lineage>
        <taxon>Bacteria</taxon>
        <taxon>Bacillati</taxon>
        <taxon>Bacillota</taxon>
        <taxon>Clostridia</taxon>
        <taxon>Lachnospirales</taxon>
        <taxon>Lachnospiraceae</taxon>
        <taxon>Mediterraneibacter</taxon>
    </lineage>
</organism>
<dbReference type="EMBL" id="BHGK01000001">
    <property type="protein sequence ID" value="GCA67206.1"/>
    <property type="molecule type" value="Genomic_DNA"/>
</dbReference>
<dbReference type="InterPro" id="IPR057727">
    <property type="entry name" value="WCX_dom"/>
</dbReference>
<dbReference type="Proteomes" id="UP000265643">
    <property type="component" value="Unassembled WGS sequence"/>
</dbReference>
<dbReference type="InterPro" id="IPR036612">
    <property type="entry name" value="KH_dom_type_1_sf"/>
</dbReference>
<comment type="caution">
    <text evidence="2">The sequence shown here is derived from an EMBL/GenBank/DDBJ whole genome shotgun (WGS) entry which is preliminary data.</text>
</comment>